<keyword evidence="4" id="KW-0472">Membrane</keyword>
<proteinExistence type="predicted"/>
<reference evidence="4 6" key="1">
    <citation type="journal article" date="2015" name="Front. Microbiol.">
        <title>Genetic determinants of heat resistance in Escherichia coli.</title>
        <authorList>
            <person name="Mercer R.G."/>
            <person name="Zheng J."/>
            <person name="Garcia-Hernandez R."/>
            <person name="Ruan L."/>
            <person name="Ganzle M.G."/>
            <person name="McMullen L.M."/>
        </authorList>
    </citation>
    <scope>NUCLEOTIDE SEQUENCE [LARGE SCALE GENOMIC DNA]</scope>
    <source>
        <strain evidence="4 6">AW1.3</strain>
    </source>
</reference>
<organism evidence="4 6">
    <name type="scientific">Escherichia coli</name>
    <dbReference type="NCBI Taxonomy" id="562"/>
    <lineage>
        <taxon>Bacteria</taxon>
        <taxon>Pseudomonadati</taxon>
        <taxon>Pseudomonadota</taxon>
        <taxon>Gammaproteobacteria</taxon>
        <taxon>Enterobacterales</taxon>
        <taxon>Enterobacteriaceae</taxon>
        <taxon>Escherichia</taxon>
    </lineage>
</organism>
<dbReference type="RefSeq" id="WP_033147112.1">
    <property type="nucleotide sequence ID" value="NZ_JAKFTF010000110.1"/>
</dbReference>
<sequence>MYNTDLPTRAELPSAMKLMQSTILAAIVALTLLITIVMPSEYGIDPTGVGRLLGLKEMGEIKTQLAEEAAADKAGTSPLAQQTAPVNERPVPDNPPTITQNSYPELSVPATTRAPEAPTAGSQRNQLLITLKPNEAAEVKMEMRKDARVAYQWMSSGPVNVDAHGDPVNAPKGFYHGYGKDRQITSRDGVLQAAFDGKHGWFWRNRGSETITIQLDTNGEYMSIKRVI</sequence>
<feature type="region of interest" description="Disordered" evidence="1">
    <location>
        <begin position="68"/>
        <end position="103"/>
    </location>
</feature>
<evidence type="ECO:0000313" key="6">
    <source>
        <dbReference type="Proteomes" id="UP000050556"/>
    </source>
</evidence>
<dbReference type="Proteomes" id="UP000050556">
    <property type="component" value="Unassembled WGS sequence"/>
</dbReference>
<name>A0A0P7M2S7_ECOLX</name>
<evidence type="ECO:0000313" key="2">
    <source>
        <dbReference type="EMBL" id="KPO04436.1"/>
    </source>
</evidence>
<accession>A0A0P7M2S7</accession>
<evidence type="ECO:0000313" key="4">
    <source>
        <dbReference type="EMBL" id="KPO09425.1"/>
    </source>
</evidence>
<dbReference type="EMBL" id="LDYI01000160">
    <property type="protein sequence ID" value="KPO04942.1"/>
    <property type="molecule type" value="Genomic_DNA"/>
</dbReference>
<evidence type="ECO:0000313" key="3">
    <source>
        <dbReference type="EMBL" id="KPO04942.1"/>
    </source>
</evidence>
<dbReference type="EMBL" id="LDYI01000118">
    <property type="protein sequence ID" value="KPO09425.1"/>
    <property type="molecule type" value="Genomic_DNA"/>
</dbReference>
<evidence type="ECO:0000256" key="1">
    <source>
        <dbReference type="SAM" id="MobiDB-lite"/>
    </source>
</evidence>
<dbReference type="EMBL" id="LDYI01000073">
    <property type="protein sequence ID" value="KPO13525.1"/>
    <property type="molecule type" value="Genomic_DNA"/>
</dbReference>
<evidence type="ECO:0000313" key="5">
    <source>
        <dbReference type="EMBL" id="KPO13525.1"/>
    </source>
</evidence>
<gene>
    <name evidence="5" type="ORF">ACU57_09625</name>
    <name evidence="4" type="ORF">ACU57_17915</name>
    <name evidence="3" type="ORF">ACU57_24030</name>
    <name evidence="2" type="ORF">ACU57_25170</name>
</gene>
<dbReference type="PATRIC" id="fig|562.7813.peg.2106"/>
<keyword evidence="4" id="KW-0812">Transmembrane</keyword>
<dbReference type="AlphaFoldDB" id="A0A0P7M2S7"/>
<dbReference type="EMBL" id="LDYI01000166">
    <property type="protein sequence ID" value="KPO04436.1"/>
    <property type="molecule type" value="Genomic_DNA"/>
</dbReference>
<protein>
    <submittedName>
        <fullName evidence="4">Transmembrane anchor protein</fullName>
    </submittedName>
</protein>
<comment type="caution">
    <text evidence="4">The sequence shown here is derived from an EMBL/GenBank/DDBJ whole genome shotgun (WGS) entry which is preliminary data.</text>
</comment>